<protein>
    <recommendedName>
        <fullName evidence="5">Actin-like ATPase domain-containing protein</fullName>
    </recommendedName>
</protein>
<dbReference type="Pfam" id="PF00012">
    <property type="entry name" value="HSP70"/>
    <property type="match status" value="1"/>
</dbReference>
<gene>
    <name evidence="3" type="ORF">HETSPECPRED_001497</name>
</gene>
<evidence type="ECO:0000256" key="2">
    <source>
        <dbReference type="ARBA" id="ARBA00022840"/>
    </source>
</evidence>
<dbReference type="SUPFAM" id="SSF53067">
    <property type="entry name" value="Actin-like ATPase domain"/>
    <property type="match status" value="2"/>
</dbReference>
<evidence type="ECO:0008006" key="5">
    <source>
        <dbReference type="Google" id="ProtNLM"/>
    </source>
</evidence>
<organism evidence="3 4">
    <name type="scientific">Heterodermia speciosa</name>
    <dbReference type="NCBI Taxonomy" id="116794"/>
    <lineage>
        <taxon>Eukaryota</taxon>
        <taxon>Fungi</taxon>
        <taxon>Dikarya</taxon>
        <taxon>Ascomycota</taxon>
        <taxon>Pezizomycotina</taxon>
        <taxon>Lecanoromycetes</taxon>
        <taxon>OSLEUM clade</taxon>
        <taxon>Lecanoromycetidae</taxon>
        <taxon>Caliciales</taxon>
        <taxon>Physciaceae</taxon>
        <taxon>Heterodermia</taxon>
    </lineage>
</organism>
<dbReference type="PANTHER" id="PTHR14187">
    <property type="entry name" value="ALPHA KINASE/ELONGATION FACTOR 2 KINASE"/>
    <property type="match status" value="1"/>
</dbReference>
<comment type="caution">
    <text evidence="3">The sequence shown here is derived from an EMBL/GenBank/DDBJ whole genome shotgun (WGS) entry which is preliminary data.</text>
</comment>
<dbReference type="AlphaFoldDB" id="A0A8H3PFA8"/>
<name>A0A8H3PFA8_9LECA</name>
<proteinExistence type="predicted"/>
<dbReference type="Gene3D" id="3.30.420.40">
    <property type="match status" value="2"/>
</dbReference>
<keyword evidence="1" id="KW-0547">Nucleotide-binding</keyword>
<evidence type="ECO:0000313" key="4">
    <source>
        <dbReference type="Proteomes" id="UP000664521"/>
    </source>
</evidence>
<evidence type="ECO:0000313" key="3">
    <source>
        <dbReference type="EMBL" id="CAF9939140.1"/>
    </source>
</evidence>
<keyword evidence="2" id="KW-0067">ATP-binding</keyword>
<dbReference type="Gene3D" id="3.90.640.10">
    <property type="entry name" value="Actin, Chain A, domain 4"/>
    <property type="match status" value="1"/>
</dbReference>
<accession>A0A8H3PFA8</accession>
<keyword evidence="4" id="KW-1185">Reference proteome</keyword>
<dbReference type="OrthoDB" id="2963168at2759"/>
<dbReference type="EMBL" id="CAJPDS010000125">
    <property type="protein sequence ID" value="CAF9939140.1"/>
    <property type="molecule type" value="Genomic_DNA"/>
</dbReference>
<dbReference type="GO" id="GO:0005524">
    <property type="term" value="F:ATP binding"/>
    <property type="evidence" value="ECO:0007669"/>
    <property type="project" value="UniProtKB-KW"/>
</dbReference>
<reference evidence="3" key="1">
    <citation type="submission" date="2021-03" db="EMBL/GenBank/DDBJ databases">
        <authorList>
            <person name="Tagirdzhanova G."/>
        </authorList>
    </citation>
    <scope>NUCLEOTIDE SEQUENCE</scope>
</reference>
<sequence length="569" mass="63846">MGLEIIVGVDFGTTGVSWAINGGTKKVRLIDDWPKPNSSIENTEKVPTAISYGQDGEPYHWGYNVESTEKSFKWFKLLLDPQRAAKDADAIISPKSLLGGVNKTAEQVAADYLRLIWGYTMDDIERSQGEGWQSRHPLRIVLTVPAIWSHAAKDRTLRAAQAAGLPENLSLVSEPEAAALKVLRDKNEDQAVKNGDCFVVCDAGGGTVDLISYQVISLVPLHLEECATGDGGKCGSVYLDLAFERHIRTLVGEEQYSAIPEKRRKRMLQEFEISVKRCFDGQGQKDYSVDLHGVKDDPGNGIDDETILLRSNLLRTLFDYVINQILNLVQSQISEVEQAGIVVKAILLVGGFGASKYMYKRLREAYSNIHTLQVNGAWSCICTGATQWGLENTPNTSVSSRSVQSRISRHNYGLCFSSLFDKIKGHLDSDRIRGTRGEWRAKDQMLWLIRKGDHIREGHIYSKDLFFSVQVGWRDSGTEEFSSELYYCADAVPPSRKEPSVQLLCEVEYGVDKDKLWLEQSYKNPQTKEKWRDATFTFKFVPGSASIVFSVFYQEEQVAYTRAKYANDS</sequence>
<evidence type="ECO:0000256" key="1">
    <source>
        <dbReference type="ARBA" id="ARBA00022741"/>
    </source>
</evidence>
<dbReference type="PANTHER" id="PTHR14187:SF5">
    <property type="entry name" value="HEAT SHOCK 70 KDA PROTEIN 12A"/>
    <property type="match status" value="1"/>
</dbReference>
<dbReference type="GO" id="GO:0140662">
    <property type="term" value="F:ATP-dependent protein folding chaperone"/>
    <property type="evidence" value="ECO:0007669"/>
    <property type="project" value="InterPro"/>
</dbReference>
<dbReference type="Proteomes" id="UP000664521">
    <property type="component" value="Unassembled WGS sequence"/>
</dbReference>
<dbReference type="InterPro" id="IPR013126">
    <property type="entry name" value="Hsp_70_fam"/>
</dbReference>
<dbReference type="CDD" id="cd10170">
    <property type="entry name" value="ASKHA_NBD_HSP70"/>
    <property type="match status" value="1"/>
</dbReference>
<dbReference type="InterPro" id="IPR043129">
    <property type="entry name" value="ATPase_NBD"/>
</dbReference>